<keyword evidence="1 2" id="KW-0500">Molybdenum</keyword>
<dbReference type="InterPro" id="IPR008995">
    <property type="entry name" value="Mo/tungstate-bd_C_term_dom"/>
</dbReference>
<sequence>MKISARNVIAGTVTEVKNGPVNSQIRVDIGAGNVITSMITTDAATDLGLAEGKKVHVIIKASEVLLGTDD</sequence>
<dbReference type="GO" id="GO:0015689">
    <property type="term" value="P:molybdate ion transport"/>
    <property type="evidence" value="ECO:0007669"/>
    <property type="project" value="InterPro"/>
</dbReference>
<dbReference type="EMBL" id="QHHQ01000002">
    <property type="protein sequence ID" value="RAI02404.1"/>
    <property type="molecule type" value="Genomic_DNA"/>
</dbReference>
<proteinExistence type="predicted"/>
<feature type="domain" description="Mop" evidence="3">
    <location>
        <begin position="2"/>
        <end position="68"/>
    </location>
</feature>
<dbReference type="InterPro" id="IPR004606">
    <property type="entry name" value="Mop_domain"/>
</dbReference>
<keyword evidence="5" id="KW-1185">Reference proteome</keyword>
<dbReference type="OrthoDB" id="122515at2"/>
<dbReference type="AlphaFoldDB" id="A0A8B2NXY0"/>
<evidence type="ECO:0000256" key="1">
    <source>
        <dbReference type="ARBA" id="ARBA00022505"/>
    </source>
</evidence>
<dbReference type="Pfam" id="PF03459">
    <property type="entry name" value="TOBE"/>
    <property type="match status" value="1"/>
</dbReference>
<dbReference type="Proteomes" id="UP000249590">
    <property type="component" value="Unassembled WGS sequence"/>
</dbReference>
<dbReference type="NCBIfam" id="TIGR00638">
    <property type="entry name" value="Mop"/>
    <property type="match status" value="1"/>
</dbReference>
<organism evidence="4 5">
    <name type="scientific">Acuticoccus sediminis</name>
    <dbReference type="NCBI Taxonomy" id="2184697"/>
    <lineage>
        <taxon>Bacteria</taxon>
        <taxon>Pseudomonadati</taxon>
        <taxon>Pseudomonadota</taxon>
        <taxon>Alphaproteobacteria</taxon>
        <taxon>Hyphomicrobiales</taxon>
        <taxon>Amorphaceae</taxon>
        <taxon>Acuticoccus</taxon>
    </lineage>
</organism>
<dbReference type="RefSeq" id="WP_111345991.1">
    <property type="nucleotide sequence ID" value="NZ_JAIWKD010000002.1"/>
</dbReference>
<comment type="caution">
    <text evidence="4">The sequence shown here is derived from an EMBL/GenBank/DDBJ whole genome shotgun (WGS) entry which is preliminary data.</text>
</comment>
<evidence type="ECO:0000259" key="3">
    <source>
        <dbReference type="PROSITE" id="PS51866"/>
    </source>
</evidence>
<dbReference type="SUPFAM" id="SSF50331">
    <property type="entry name" value="MOP-like"/>
    <property type="match status" value="1"/>
</dbReference>
<evidence type="ECO:0000256" key="2">
    <source>
        <dbReference type="PROSITE-ProRule" id="PRU01213"/>
    </source>
</evidence>
<name>A0A8B2NXY0_9HYPH</name>
<evidence type="ECO:0000313" key="4">
    <source>
        <dbReference type="EMBL" id="RAI02404.1"/>
    </source>
</evidence>
<dbReference type="PROSITE" id="PS51866">
    <property type="entry name" value="MOP"/>
    <property type="match status" value="1"/>
</dbReference>
<accession>A0A8B2NXY0</accession>
<protein>
    <submittedName>
        <fullName evidence="4">Transporter</fullName>
    </submittedName>
</protein>
<dbReference type="InterPro" id="IPR005116">
    <property type="entry name" value="Transp-assoc_OB_typ1"/>
</dbReference>
<dbReference type="Gene3D" id="2.40.50.100">
    <property type="match status" value="1"/>
</dbReference>
<reference evidence="4 5" key="1">
    <citation type="submission" date="2018-05" db="EMBL/GenBank/DDBJ databases">
        <title>Acuticoccus sediminis sp. nov., isolated from deep-sea sediment of Indian Ocean.</title>
        <authorList>
            <person name="Liu X."/>
            <person name="Lai Q."/>
            <person name="Du Y."/>
            <person name="Sun F."/>
            <person name="Zhang X."/>
            <person name="Wang S."/>
            <person name="Shao Z."/>
        </authorList>
    </citation>
    <scope>NUCLEOTIDE SEQUENCE [LARGE SCALE GENOMIC DNA]</scope>
    <source>
        <strain evidence="4 5">PTG4-2</strain>
    </source>
</reference>
<evidence type="ECO:0000313" key="5">
    <source>
        <dbReference type="Proteomes" id="UP000249590"/>
    </source>
</evidence>
<gene>
    <name evidence="4" type="ORF">DLJ53_13675</name>
</gene>